<gene>
    <name evidence="2" type="ORF">FDP41_013567</name>
</gene>
<dbReference type="VEuPathDB" id="AmoebaDB:NF0019980"/>
<dbReference type="GeneID" id="68120782"/>
<dbReference type="OrthoDB" id="10475566at2759"/>
<dbReference type="InterPro" id="IPR028011">
    <property type="entry name" value="DUF4476"/>
</dbReference>
<feature type="domain" description="DUF4476" evidence="1">
    <location>
        <begin position="16"/>
        <end position="76"/>
    </location>
</feature>
<comment type="caution">
    <text evidence="2">The sequence shown here is derived from an EMBL/GenBank/DDBJ whole genome shotgun (WGS) entry which is preliminary data.</text>
</comment>
<reference evidence="2 3" key="1">
    <citation type="journal article" date="2019" name="Sci. Rep.">
        <title>Nanopore sequencing improves the draft genome of the human pathogenic amoeba Naegleria fowleri.</title>
        <authorList>
            <person name="Liechti N."/>
            <person name="Schurch N."/>
            <person name="Bruggmann R."/>
            <person name="Wittwer M."/>
        </authorList>
    </citation>
    <scope>NUCLEOTIDE SEQUENCE [LARGE SCALE GENOMIC DNA]</scope>
    <source>
        <strain evidence="2 3">ATCC 30894</strain>
    </source>
</reference>
<dbReference type="VEuPathDB" id="AmoebaDB:FDP41_013567"/>
<protein>
    <recommendedName>
        <fullName evidence="1">DUF4476 domain-containing protein</fullName>
    </recommendedName>
</protein>
<accession>A0A6A5BQL8</accession>
<organism evidence="2 3">
    <name type="scientific">Naegleria fowleri</name>
    <name type="common">Brain eating amoeba</name>
    <dbReference type="NCBI Taxonomy" id="5763"/>
    <lineage>
        <taxon>Eukaryota</taxon>
        <taxon>Discoba</taxon>
        <taxon>Heterolobosea</taxon>
        <taxon>Tetramitia</taxon>
        <taxon>Eutetramitia</taxon>
        <taxon>Vahlkampfiidae</taxon>
        <taxon>Naegleria</taxon>
    </lineage>
</organism>
<dbReference type="RefSeq" id="XP_044565066.1">
    <property type="nucleotide sequence ID" value="XM_044704211.1"/>
</dbReference>
<keyword evidence="3" id="KW-1185">Reference proteome</keyword>
<dbReference type="Proteomes" id="UP000444721">
    <property type="component" value="Unassembled WGS sequence"/>
</dbReference>
<dbReference type="VEuPathDB" id="AmoebaDB:NfTy_028000"/>
<dbReference type="Pfam" id="PF14771">
    <property type="entry name" value="DUF4476"/>
    <property type="match status" value="2"/>
</dbReference>
<name>A0A6A5BQL8_NAEFO</name>
<feature type="domain" description="DUF4476" evidence="1">
    <location>
        <begin position="78"/>
        <end position="131"/>
    </location>
</feature>
<proteinExistence type="predicted"/>
<evidence type="ECO:0000313" key="2">
    <source>
        <dbReference type="EMBL" id="KAF0980353.1"/>
    </source>
</evidence>
<evidence type="ECO:0000259" key="1">
    <source>
        <dbReference type="Pfam" id="PF14771"/>
    </source>
</evidence>
<sequence>MSSAPHHHSEGNGLLFHQILTACKQTLFDNKKLSSMESLASSNSNTFSITINELCAILDSFTFEINKLKAIYILKSYNQFAVMTCSGVSEMLKKSFTFDNSRCQALQYLYQLIHDRGLNYGQVLKAFDFHSN</sequence>
<dbReference type="EMBL" id="VFQX01000019">
    <property type="protein sequence ID" value="KAF0980353.1"/>
    <property type="molecule type" value="Genomic_DNA"/>
</dbReference>
<dbReference type="AlphaFoldDB" id="A0A6A5BQL8"/>
<evidence type="ECO:0000313" key="3">
    <source>
        <dbReference type="Proteomes" id="UP000444721"/>
    </source>
</evidence>